<dbReference type="AlphaFoldDB" id="A0A183BUV1"/>
<reference evidence="1" key="1">
    <citation type="submission" date="2013-12" db="EMBL/GenBank/DDBJ databases">
        <authorList>
            <person name="Aslett M."/>
        </authorList>
    </citation>
    <scope>NUCLEOTIDE SEQUENCE [LARGE SCALE GENOMIC DNA]</scope>
    <source>
        <strain evidence="1">Lindley</strain>
    </source>
</reference>
<accession>A0A183BUV1</accession>
<evidence type="ECO:0000313" key="1">
    <source>
        <dbReference type="Proteomes" id="UP000050741"/>
    </source>
</evidence>
<reference evidence="1" key="2">
    <citation type="submission" date="2014-05" db="EMBL/GenBank/DDBJ databases">
        <title>The genome and life-stage specific transcriptomes of Globodera pallida elucidate key aspects of plant parasitism by a cyst nematode.</title>
        <authorList>
            <person name="Cotton J.A."/>
            <person name="Lilley C.J."/>
            <person name="Jones L.M."/>
            <person name="Kikuchi T."/>
            <person name="Reid A.J."/>
            <person name="Thorpe P."/>
            <person name="Tsai I.J."/>
            <person name="Beasley H."/>
            <person name="Blok V."/>
            <person name="Cock P.J.A."/>
            <person name="Van den Akker S.E."/>
            <person name="Holroyd N."/>
            <person name="Hunt M."/>
            <person name="Mantelin S."/>
            <person name="Naghra H."/>
            <person name="Pain A."/>
            <person name="Palomares-Rius J.E."/>
            <person name="Zarowiecki M."/>
            <person name="Berriman M."/>
            <person name="Jones J.T."/>
            <person name="Urwin P.E."/>
        </authorList>
    </citation>
    <scope>NUCLEOTIDE SEQUENCE [LARGE SCALE GENOMIC DNA]</scope>
    <source>
        <strain evidence="1">Lindley</strain>
    </source>
</reference>
<evidence type="ECO:0000313" key="2">
    <source>
        <dbReference type="WBParaSite" id="GPLIN_000438700"/>
    </source>
</evidence>
<sequence>MWCPKNIRDLVKQFDVATEEWPRISALRSKCFGKAERAFNAAVSSNGYRYRNQLYDEYSARHFIRALANPELAVTLELSRRLGSIFDEFIAFAARAEATHRAAKNTGPKRSPTNSGTAAAKYIFCESKQIPELRQSMNNN</sequence>
<protein>
    <submittedName>
        <fullName evidence="2">Transposase</fullName>
    </submittedName>
</protein>
<proteinExistence type="predicted"/>
<organism evidence="1 2">
    <name type="scientific">Globodera pallida</name>
    <name type="common">Potato cyst nematode worm</name>
    <name type="synonym">Heterodera pallida</name>
    <dbReference type="NCBI Taxonomy" id="36090"/>
    <lineage>
        <taxon>Eukaryota</taxon>
        <taxon>Metazoa</taxon>
        <taxon>Ecdysozoa</taxon>
        <taxon>Nematoda</taxon>
        <taxon>Chromadorea</taxon>
        <taxon>Rhabditida</taxon>
        <taxon>Tylenchina</taxon>
        <taxon>Tylenchomorpha</taxon>
        <taxon>Tylenchoidea</taxon>
        <taxon>Heteroderidae</taxon>
        <taxon>Heteroderinae</taxon>
        <taxon>Globodera</taxon>
    </lineage>
</organism>
<reference evidence="2" key="3">
    <citation type="submission" date="2016-06" db="UniProtKB">
        <authorList>
            <consortium name="WormBaseParasite"/>
        </authorList>
    </citation>
    <scope>IDENTIFICATION</scope>
</reference>
<dbReference type="WBParaSite" id="GPLIN_000438700">
    <property type="protein sequence ID" value="GPLIN_000438700"/>
    <property type="gene ID" value="GPLIN_000438700"/>
</dbReference>
<name>A0A183BUV1_GLOPA</name>
<keyword evidence="1" id="KW-1185">Reference proteome</keyword>
<dbReference type="Proteomes" id="UP000050741">
    <property type="component" value="Unassembled WGS sequence"/>
</dbReference>